<proteinExistence type="predicted"/>
<dbReference type="GO" id="GO:0005886">
    <property type="term" value="C:plasma membrane"/>
    <property type="evidence" value="ECO:0007669"/>
    <property type="project" value="UniProtKB-SubCell"/>
</dbReference>
<name>A0A1H8USD5_9EURY</name>
<keyword evidence="8" id="KW-1185">Reference proteome</keyword>
<gene>
    <name evidence="7" type="ORF">SAMN04487948_11271</name>
</gene>
<feature type="transmembrane region" description="Helical" evidence="6">
    <location>
        <begin position="138"/>
        <end position="156"/>
    </location>
</feature>
<keyword evidence="5 6" id="KW-0472">Membrane</keyword>
<dbReference type="Pfam" id="PF07681">
    <property type="entry name" value="DoxX"/>
    <property type="match status" value="1"/>
</dbReference>
<evidence type="ECO:0000256" key="3">
    <source>
        <dbReference type="ARBA" id="ARBA00022692"/>
    </source>
</evidence>
<dbReference type="EMBL" id="FODV01000012">
    <property type="protein sequence ID" value="SEP05923.1"/>
    <property type="molecule type" value="Genomic_DNA"/>
</dbReference>
<feature type="transmembrane region" description="Helical" evidence="6">
    <location>
        <begin position="100"/>
        <end position="126"/>
    </location>
</feature>
<reference evidence="8" key="1">
    <citation type="submission" date="2016-10" db="EMBL/GenBank/DDBJ databases">
        <authorList>
            <person name="Varghese N."/>
            <person name="Submissions S."/>
        </authorList>
    </citation>
    <scope>NUCLEOTIDE SEQUENCE [LARGE SCALE GENOMIC DNA]</scope>
    <source>
        <strain evidence="8">CGMCC 1.10121</strain>
    </source>
</reference>
<dbReference type="PANTHER" id="PTHR33452">
    <property type="entry name" value="OXIDOREDUCTASE CATD-RELATED"/>
    <property type="match status" value="1"/>
</dbReference>
<accession>A0A1H8USD5</accession>
<evidence type="ECO:0000256" key="6">
    <source>
        <dbReference type="SAM" id="Phobius"/>
    </source>
</evidence>
<dbReference type="InterPro" id="IPR051907">
    <property type="entry name" value="DoxX-like_oxidoreductase"/>
</dbReference>
<feature type="transmembrane region" description="Helical" evidence="6">
    <location>
        <begin position="72"/>
        <end position="94"/>
    </location>
</feature>
<dbReference type="Proteomes" id="UP000199126">
    <property type="component" value="Unassembled WGS sequence"/>
</dbReference>
<evidence type="ECO:0000313" key="8">
    <source>
        <dbReference type="Proteomes" id="UP000199126"/>
    </source>
</evidence>
<dbReference type="InterPro" id="IPR032808">
    <property type="entry name" value="DoxX"/>
</dbReference>
<evidence type="ECO:0000256" key="4">
    <source>
        <dbReference type="ARBA" id="ARBA00022989"/>
    </source>
</evidence>
<evidence type="ECO:0000313" key="7">
    <source>
        <dbReference type="EMBL" id="SEP05923.1"/>
    </source>
</evidence>
<feature type="transmembrane region" description="Helical" evidence="6">
    <location>
        <begin position="41"/>
        <end position="60"/>
    </location>
</feature>
<evidence type="ECO:0000256" key="2">
    <source>
        <dbReference type="ARBA" id="ARBA00022475"/>
    </source>
</evidence>
<evidence type="ECO:0000256" key="5">
    <source>
        <dbReference type="ARBA" id="ARBA00023136"/>
    </source>
</evidence>
<keyword evidence="4 6" id="KW-1133">Transmembrane helix</keyword>
<evidence type="ECO:0000256" key="1">
    <source>
        <dbReference type="ARBA" id="ARBA00004651"/>
    </source>
</evidence>
<dbReference type="PANTHER" id="PTHR33452:SF1">
    <property type="entry name" value="INNER MEMBRANE PROTEIN YPHA-RELATED"/>
    <property type="match status" value="1"/>
</dbReference>
<dbReference type="AlphaFoldDB" id="A0A1H8USD5"/>
<organism evidence="7 8">
    <name type="scientific">Halogranum amylolyticum</name>
    <dbReference type="NCBI Taxonomy" id="660520"/>
    <lineage>
        <taxon>Archaea</taxon>
        <taxon>Methanobacteriati</taxon>
        <taxon>Methanobacteriota</taxon>
        <taxon>Stenosarchaea group</taxon>
        <taxon>Halobacteria</taxon>
        <taxon>Halobacteriales</taxon>
        <taxon>Haloferacaceae</taxon>
    </lineage>
</organism>
<comment type="subcellular location">
    <subcellularLocation>
        <location evidence="1">Cell membrane</location>
        <topology evidence="1">Multi-pass membrane protein</topology>
    </subcellularLocation>
</comment>
<keyword evidence="2" id="KW-1003">Cell membrane</keyword>
<protein>
    <submittedName>
        <fullName evidence="7">Putative oxidoreductase</fullName>
    </submittedName>
</protein>
<sequence>MYGTKLSTRVQNREATADFRGTVTHVSRSLSSEQSARLGPVLVRLALAIPMVVSGVGKVLGAGPKAMGITGFAGFLASLGIPLPTVVAWGVGLLELVGGVLLIVGLFVRVTGALLAVNMLVATVLVHLPSGYPTSDGGVELTLTLCLLGLSLLASGPGTLSLERTFFGDELLASTGRESTRAD</sequence>
<keyword evidence="3 6" id="KW-0812">Transmembrane</keyword>